<dbReference type="AlphaFoldDB" id="A0A0R3XCI5"/>
<dbReference type="InterPro" id="IPR004853">
    <property type="entry name" value="Sugar_P_trans_dom"/>
</dbReference>
<feature type="transmembrane region" description="Helical" evidence="5">
    <location>
        <begin position="66"/>
        <end position="87"/>
    </location>
</feature>
<feature type="domain" description="Sugar phosphate transporter" evidence="6">
    <location>
        <begin position="10"/>
        <end position="213"/>
    </location>
</feature>
<gene>
    <name evidence="7" type="ORF">TTAC_LOCUS11245</name>
</gene>
<dbReference type="InterPro" id="IPR050186">
    <property type="entry name" value="TPT_transporter"/>
</dbReference>
<sequence length="285" mass="31496">MFMLTASYIQTSMSSFFFIVLVKTSVPIFIVVFSCCLGKRYSFKTYVSLFIILFGVMITSKTEVSLTLHGLLIGLLSAMGSAAFSLYMKMVLTSSSLNASNVLLVVSGASVLCILPIWSFVDLRSIIYTDKGQLLEQLKKGGYLSLLDGVARCSQNYLAVVMLSRLTALSYSVASVVKRLLVILTAIVFFATPASAVTFVGLGLATVGLLLYNLVRISSLILFLFASQYFRIYTNAHVMAKKQFVNRVMYAAIKLTSFCPIQISLFEFQFQKRLNKRQVPVGALQ</sequence>
<dbReference type="PANTHER" id="PTHR11132">
    <property type="entry name" value="SOLUTE CARRIER FAMILY 35"/>
    <property type="match status" value="1"/>
</dbReference>
<evidence type="ECO:0000259" key="6">
    <source>
        <dbReference type="Pfam" id="PF03151"/>
    </source>
</evidence>
<comment type="subcellular location">
    <subcellularLocation>
        <location evidence="1">Membrane</location>
        <topology evidence="1">Multi-pass membrane protein</topology>
    </subcellularLocation>
</comment>
<evidence type="ECO:0000256" key="1">
    <source>
        <dbReference type="ARBA" id="ARBA00004141"/>
    </source>
</evidence>
<evidence type="ECO:0000313" key="9">
    <source>
        <dbReference type="WBParaSite" id="TTAC_0001126201-mRNA-1"/>
    </source>
</evidence>
<evidence type="ECO:0000313" key="7">
    <source>
        <dbReference type="EMBL" id="VDM36225.1"/>
    </source>
</evidence>
<dbReference type="OrthoDB" id="6418713at2759"/>
<dbReference type="STRING" id="6205.A0A0R3XCI5"/>
<accession>A0A0R3XCI5</accession>
<feature type="transmembrane region" description="Helical" evidence="5">
    <location>
        <begin position="181"/>
        <end position="204"/>
    </location>
</feature>
<keyword evidence="2 5" id="KW-0812">Transmembrane</keyword>
<evidence type="ECO:0000256" key="4">
    <source>
        <dbReference type="ARBA" id="ARBA00023136"/>
    </source>
</evidence>
<reference evidence="7 8" key="2">
    <citation type="submission" date="2018-11" db="EMBL/GenBank/DDBJ databases">
        <authorList>
            <consortium name="Pathogen Informatics"/>
        </authorList>
    </citation>
    <scope>NUCLEOTIDE SEQUENCE [LARGE SCALE GENOMIC DNA]</scope>
</reference>
<keyword evidence="8" id="KW-1185">Reference proteome</keyword>
<organism evidence="9">
    <name type="scientific">Hydatigena taeniaeformis</name>
    <name type="common">Feline tapeworm</name>
    <name type="synonym">Taenia taeniaeformis</name>
    <dbReference type="NCBI Taxonomy" id="6205"/>
    <lineage>
        <taxon>Eukaryota</taxon>
        <taxon>Metazoa</taxon>
        <taxon>Spiralia</taxon>
        <taxon>Lophotrochozoa</taxon>
        <taxon>Platyhelminthes</taxon>
        <taxon>Cestoda</taxon>
        <taxon>Eucestoda</taxon>
        <taxon>Cyclophyllidea</taxon>
        <taxon>Taeniidae</taxon>
        <taxon>Hydatigera</taxon>
    </lineage>
</organism>
<feature type="transmembrane region" description="Helical" evidence="5">
    <location>
        <begin position="210"/>
        <end position="232"/>
    </location>
</feature>
<keyword evidence="4 5" id="KW-0472">Membrane</keyword>
<evidence type="ECO:0000256" key="5">
    <source>
        <dbReference type="SAM" id="Phobius"/>
    </source>
</evidence>
<dbReference type="Proteomes" id="UP000274429">
    <property type="component" value="Unassembled WGS sequence"/>
</dbReference>
<reference evidence="9" key="1">
    <citation type="submission" date="2017-02" db="UniProtKB">
        <authorList>
            <consortium name="WormBaseParasite"/>
        </authorList>
    </citation>
    <scope>IDENTIFICATION</scope>
</reference>
<protein>
    <submittedName>
        <fullName evidence="9">TPT domain-containing protein</fullName>
    </submittedName>
</protein>
<dbReference type="EMBL" id="UYWX01023367">
    <property type="protein sequence ID" value="VDM36225.1"/>
    <property type="molecule type" value="Genomic_DNA"/>
</dbReference>
<evidence type="ECO:0000256" key="3">
    <source>
        <dbReference type="ARBA" id="ARBA00022989"/>
    </source>
</evidence>
<dbReference type="WBParaSite" id="TTAC_0001126201-mRNA-1">
    <property type="protein sequence ID" value="TTAC_0001126201-mRNA-1"/>
    <property type="gene ID" value="TTAC_0001126201"/>
</dbReference>
<keyword evidence="3 5" id="KW-1133">Transmembrane helix</keyword>
<dbReference type="Pfam" id="PF03151">
    <property type="entry name" value="TPT"/>
    <property type="match status" value="1"/>
</dbReference>
<evidence type="ECO:0000256" key="2">
    <source>
        <dbReference type="ARBA" id="ARBA00022692"/>
    </source>
</evidence>
<evidence type="ECO:0000313" key="8">
    <source>
        <dbReference type="Proteomes" id="UP000274429"/>
    </source>
</evidence>
<dbReference type="GO" id="GO:0016020">
    <property type="term" value="C:membrane"/>
    <property type="evidence" value="ECO:0007669"/>
    <property type="project" value="UniProtKB-SubCell"/>
</dbReference>
<feature type="transmembrane region" description="Helical" evidence="5">
    <location>
        <begin position="15"/>
        <end position="36"/>
    </location>
</feature>
<proteinExistence type="predicted"/>
<name>A0A0R3XCI5_HYDTA</name>
<feature type="transmembrane region" description="Helical" evidence="5">
    <location>
        <begin position="99"/>
        <end position="121"/>
    </location>
</feature>